<evidence type="ECO:0000256" key="1">
    <source>
        <dbReference type="SAM" id="MobiDB-lite"/>
    </source>
</evidence>
<dbReference type="InterPro" id="IPR011009">
    <property type="entry name" value="Kinase-like_dom_sf"/>
</dbReference>
<dbReference type="Gene3D" id="1.20.120.1020">
    <property type="entry name" value="Prion-inhibition and propagation, HeLo domain"/>
    <property type="match status" value="1"/>
</dbReference>
<protein>
    <recommendedName>
        <fullName evidence="2">Prion-inhibition and propagation HeLo domain-containing protein</fullName>
    </recommendedName>
</protein>
<dbReference type="Proteomes" id="UP001345013">
    <property type="component" value="Unassembled WGS sequence"/>
</dbReference>
<dbReference type="InterPro" id="IPR029498">
    <property type="entry name" value="HeLo_dom"/>
</dbReference>
<dbReference type="EMBL" id="JAVRRG010000099">
    <property type="protein sequence ID" value="KAK5086150.1"/>
    <property type="molecule type" value="Genomic_DNA"/>
</dbReference>
<feature type="region of interest" description="Disordered" evidence="1">
    <location>
        <begin position="261"/>
        <end position="280"/>
    </location>
</feature>
<dbReference type="Gene3D" id="1.10.510.10">
    <property type="entry name" value="Transferase(Phosphotransferase) domain 1"/>
    <property type="match status" value="1"/>
</dbReference>
<dbReference type="SUPFAM" id="SSF56112">
    <property type="entry name" value="Protein kinase-like (PK-like)"/>
    <property type="match status" value="1"/>
</dbReference>
<comment type="caution">
    <text evidence="3">The sequence shown here is derived from an EMBL/GenBank/DDBJ whole genome shotgun (WGS) entry which is preliminary data.</text>
</comment>
<dbReference type="PANTHER" id="PTHR37542:SF3">
    <property type="entry name" value="PRION-INHIBITION AND PROPAGATION HELO DOMAIN-CONTAINING PROTEIN"/>
    <property type="match status" value="1"/>
</dbReference>
<keyword evidence="4" id="KW-1185">Reference proteome</keyword>
<evidence type="ECO:0000313" key="3">
    <source>
        <dbReference type="EMBL" id="KAK5086150.1"/>
    </source>
</evidence>
<evidence type="ECO:0000313" key="4">
    <source>
        <dbReference type="Proteomes" id="UP001345013"/>
    </source>
</evidence>
<name>A0ABR0K474_9EURO</name>
<dbReference type="PANTHER" id="PTHR37542">
    <property type="entry name" value="HELO DOMAIN-CONTAINING PROTEIN-RELATED"/>
    <property type="match status" value="1"/>
</dbReference>
<dbReference type="Pfam" id="PF14479">
    <property type="entry name" value="HeLo"/>
    <property type="match status" value="1"/>
</dbReference>
<gene>
    <name evidence="3" type="ORF">LTR24_007003</name>
</gene>
<reference evidence="3 4" key="1">
    <citation type="submission" date="2023-08" db="EMBL/GenBank/DDBJ databases">
        <title>Black Yeasts Isolated from many extreme environments.</title>
        <authorList>
            <person name="Coleine C."/>
            <person name="Stajich J.E."/>
            <person name="Selbmann L."/>
        </authorList>
    </citation>
    <scope>NUCLEOTIDE SEQUENCE [LARGE SCALE GENOMIC DNA]</scope>
    <source>
        <strain evidence="3 4">CCFEE 5885</strain>
    </source>
</reference>
<organism evidence="3 4">
    <name type="scientific">Lithohypha guttulata</name>
    <dbReference type="NCBI Taxonomy" id="1690604"/>
    <lineage>
        <taxon>Eukaryota</taxon>
        <taxon>Fungi</taxon>
        <taxon>Dikarya</taxon>
        <taxon>Ascomycota</taxon>
        <taxon>Pezizomycotina</taxon>
        <taxon>Eurotiomycetes</taxon>
        <taxon>Chaetothyriomycetidae</taxon>
        <taxon>Chaetothyriales</taxon>
        <taxon>Trichomeriaceae</taxon>
        <taxon>Lithohypha</taxon>
    </lineage>
</organism>
<proteinExistence type="predicted"/>
<feature type="domain" description="Prion-inhibition and propagation HeLo" evidence="2">
    <location>
        <begin position="11"/>
        <end position="193"/>
    </location>
</feature>
<dbReference type="InterPro" id="IPR038305">
    <property type="entry name" value="HeLo_sf"/>
</dbReference>
<accession>A0ABR0K474</accession>
<sequence>MPIVLDDVAGVVGITNVAVKLLDACIRGFTVLREARHAGRDLSTVQAMLQIEQLKLQTWASEVGLLDIEPRLSISISDVGIASVALDQLGELLTDLDKLKHKYKLNLEVTEEEIAKLQEPQSTLKALLPFQREQFRNDTAKVFHRRQSTWRRLRWVSVNEQLFRKLLKDVKYFIDELTQTLGRSERDSLKNRIEMFHRFLITGSSDSQYLSIAGQVSSTETSDTNVEAAARLRKQALELEVIDDPHVDRAPSGDLELQNLHGRPGPMQSTSGKHASGSIPSMRLSKTKINAGLFRLEVPRQLAYYVDHKSAVVLLEWMAADWSVHNSTRDRVNKVSKLLHELFHPSFHSLRCIGYLEDNKLCRYGIVYEVPLPSVQIHTPARLYVARAAAARDAFPVTSVTLRSMLEATDCPSLNVRVKVAILLLETILQLHTSGWLHKAITSDNLITFAPRNLVSTSPLTSLETDSVIYLTGYNYARSDDPAEMTEPSLSQIDAELYRHPLSLGTSRQRYCRAFDLFSVGCILLELGLWSSLSSVFLEAHATAGQSSQRPSRPTNEISSLLLTSKHSLVSQIASEHDEMPARDSEPLGRIVRKLHVAVGENYTNLTLNCLRAINGSDEDRERDDYHDQGMIQLESDCLTQLRRMVSSI</sequence>
<evidence type="ECO:0000259" key="2">
    <source>
        <dbReference type="Pfam" id="PF14479"/>
    </source>
</evidence>